<dbReference type="Proteomes" id="UP001211689">
    <property type="component" value="Unassembled WGS sequence"/>
</dbReference>
<keyword evidence="3" id="KW-0238">DNA-binding</keyword>
<dbReference type="InterPro" id="IPR054098">
    <property type="entry name" value="NGO1945-like_C"/>
</dbReference>
<name>A0ABT4Y3A4_METRE</name>
<comment type="caution">
    <text evidence="3">The sequence shown here is derived from an EMBL/GenBank/DDBJ whole genome shotgun (WGS) entry which is preliminary data.</text>
</comment>
<keyword evidence="4" id="KW-1185">Reference proteome</keyword>
<evidence type="ECO:0000259" key="1">
    <source>
        <dbReference type="Pfam" id="PF09836"/>
    </source>
</evidence>
<dbReference type="Gene3D" id="1.10.150.690">
    <property type="entry name" value="DUF2063"/>
    <property type="match status" value="1"/>
</dbReference>
<evidence type="ECO:0000313" key="3">
    <source>
        <dbReference type="EMBL" id="MDA8483331.1"/>
    </source>
</evidence>
<dbReference type="Gene3D" id="3.90.930.50">
    <property type="match status" value="1"/>
</dbReference>
<dbReference type="InterPro" id="IPR044922">
    <property type="entry name" value="DUF2063_N_sf"/>
</dbReference>
<sequence length="248" mass="27432">MHEVLHDQLMSLARYVRDPQNNAPPPGIEARRLAVYRQLFFGNVESLLSGGFPVLRASLGAEKWRALVDTFYARYRCQTPLFTEISGEFVDFLAEGGGDAHDLPPWVVELAHYEWVEAALLLSDSPEPAHDPEGDLLEGEPVLSNLAWPLAYQWPVTEISPDYLPQQAPEQPTLVLARRGADQKVHFSRLAPLAHAMLESLQERSCTGRNHLDALAEAIGAETESILPQGLALLENLRAQGVLLGTRA</sequence>
<evidence type="ECO:0000313" key="4">
    <source>
        <dbReference type="Proteomes" id="UP001211689"/>
    </source>
</evidence>
<reference evidence="3 4" key="1">
    <citation type="submission" date="2022-07" db="EMBL/GenBank/DDBJ databases">
        <title>Genome Analysis of Selected Gammaproteobacteria from Nigerian Food snails.</title>
        <authorList>
            <person name="Okafor A.C."/>
        </authorList>
    </citation>
    <scope>NUCLEOTIDE SEQUENCE [LARGE SCALE GENOMIC DNA]</scope>
    <source>
        <strain evidence="3 4">Awg 2</strain>
    </source>
</reference>
<dbReference type="Pfam" id="PF22106">
    <property type="entry name" value="NGO1945_C"/>
    <property type="match status" value="1"/>
</dbReference>
<dbReference type="RefSeq" id="WP_271470602.1">
    <property type="nucleotide sequence ID" value="NZ_JANEWF010000007.1"/>
</dbReference>
<dbReference type="EMBL" id="JANEWF010000007">
    <property type="protein sequence ID" value="MDA8483331.1"/>
    <property type="molecule type" value="Genomic_DNA"/>
</dbReference>
<feature type="domain" description="Putative DNA-binding" evidence="1">
    <location>
        <begin position="11"/>
        <end position="93"/>
    </location>
</feature>
<feature type="domain" description="NGO1945-like C-terminal" evidence="2">
    <location>
        <begin position="144"/>
        <end position="238"/>
    </location>
</feature>
<dbReference type="GO" id="GO:0003677">
    <property type="term" value="F:DNA binding"/>
    <property type="evidence" value="ECO:0007669"/>
    <property type="project" value="UniProtKB-KW"/>
</dbReference>
<dbReference type="Pfam" id="PF09836">
    <property type="entry name" value="DUF2063"/>
    <property type="match status" value="1"/>
</dbReference>
<protein>
    <submittedName>
        <fullName evidence="3">DNA-binding domain-containing protein</fullName>
    </submittedName>
</protein>
<organism evidence="3 4">
    <name type="scientific">Metapseudomonas resinovorans</name>
    <name type="common">Pseudomonas resinovorans</name>
    <dbReference type="NCBI Taxonomy" id="53412"/>
    <lineage>
        <taxon>Bacteria</taxon>
        <taxon>Pseudomonadati</taxon>
        <taxon>Pseudomonadota</taxon>
        <taxon>Gammaproteobacteria</taxon>
        <taxon>Pseudomonadales</taxon>
        <taxon>Pseudomonadaceae</taxon>
        <taxon>Metapseudomonas</taxon>
    </lineage>
</organism>
<proteinExistence type="predicted"/>
<accession>A0ABT4Y3A4</accession>
<gene>
    <name evidence="3" type="ORF">NNO07_09650</name>
</gene>
<dbReference type="InterPro" id="IPR018640">
    <property type="entry name" value="DUF2063"/>
</dbReference>
<evidence type="ECO:0000259" key="2">
    <source>
        <dbReference type="Pfam" id="PF22106"/>
    </source>
</evidence>